<organism evidence="2 5">
    <name type="scientific">Parabacteroides merdae</name>
    <dbReference type="NCBI Taxonomy" id="46503"/>
    <lineage>
        <taxon>Bacteria</taxon>
        <taxon>Pseudomonadati</taxon>
        <taxon>Bacteroidota</taxon>
        <taxon>Bacteroidia</taxon>
        <taxon>Bacteroidales</taxon>
        <taxon>Tannerellaceae</taxon>
        <taxon>Parabacteroides</taxon>
    </lineage>
</organism>
<comment type="caution">
    <text evidence="2">The sequence shown here is derived from an EMBL/GenBank/DDBJ whole genome shotgun (WGS) entry which is preliminary data.</text>
</comment>
<reference evidence="4 5" key="1">
    <citation type="submission" date="2018-08" db="EMBL/GenBank/DDBJ databases">
        <title>A genome reference for cultivated species of the human gut microbiota.</title>
        <authorList>
            <person name="Zou Y."/>
            <person name="Xue W."/>
            <person name="Luo G."/>
        </authorList>
    </citation>
    <scope>NUCLEOTIDE SEQUENCE [LARGE SCALE GENOMIC DNA]</scope>
    <source>
        <strain evidence="3 4">AM16-50</strain>
        <strain evidence="2 5">AM50-15</strain>
    </source>
</reference>
<dbReference type="SUPFAM" id="SSF53474">
    <property type="entry name" value="alpha/beta-Hydrolases"/>
    <property type="match status" value="1"/>
</dbReference>
<dbReference type="InterPro" id="IPR000801">
    <property type="entry name" value="Esterase-like"/>
</dbReference>
<gene>
    <name evidence="3" type="ORF">DW191_18170</name>
    <name evidence="2" type="ORF">DW986_14945</name>
</gene>
<evidence type="ECO:0000256" key="1">
    <source>
        <dbReference type="SAM" id="SignalP"/>
    </source>
</evidence>
<dbReference type="EMBL" id="QSEF01000022">
    <property type="protein sequence ID" value="RGZ45420.1"/>
    <property type="molecule type" value="Genomic_DNA"/>
</dbReference>
<dbReference type="AlphaFoldDB" id="A0A3R5ZYT9"/>
<dbReference type="PANTHER" id="PTHR48098">
    <property type="entry name" value="ENTEROCHELIN ESTERASE-RELATED"/>
    <property type="match status" value="1"/>
</dbReference>
<keyword evidence="1" id="KW-0732">Signal</keyword>
<dbReference type="Proteomes" id="UP000285173">
    <property type="component" value="Unassembled WGS sequence"/>
</dbReference>
<evidence type="ECO:0000313" key="3">
    <source>
        <dbReference type="EMBL" id="RHH74296.1"/>
    </source>
</evidence>
<proteinExistence type="predicted"/>
<accession>A0A3R5ZYT9</accession>
<dbReference type="Pfam" id="PF00756">
    <property type="entry name" value="Esterase"/>
    <property type="match status" value="1"/>
</dbReference>
<evidence type="ECO:0008006" key="6">
    <source>
        <dbReference type="Google" id="ProtNLM"/>
    </source>
</evidence>
<evidence type="ECO:0000313" key="2">
    <source>
        <dbReference type="EMBL" id="RGZ45420.1"/>
    </source>
</evidence>
<name>A0A3R5ZYT9_9BACT</name>
<dbReference type="Gene3D" id="3.40.50.1820">
    <property type="entry name" value="alpha/beta hydrolase"/>
    <property type="match status" value="1"/>
</dbReference>
<feature type="signal peptide" evidence="1">
    <location>
        <begin position="1"/>
        <end position="21"/>
    </location>
</feature>
<dbReference type="InterPro" id="IPR029058">
    <property type="entry name" value="AB_hydrolase_fold"/>
</dbReference>
<sequence>MCTFSMTIKTFLLCLCLTACNGNEEVTEAETSSGYPSLLNKTVPVPAEYLEEAASQGSVVQIDYDTRNYVDGNGEMRSNTAYVYLPYGYEESSDECYDVFYFVHGHGETAASFFQNENGMMRNLLDHLIANGDMSPIIVVSTSYVYGTPVDYYPDADPYCKALPQELVNDLIPLVESRYRTYTQQTDFEGLQASRNHRAIGGFSMGAVTTWYALECTLDYFKYFMPISSDGWSLGRFAGMDYPDETAAHLADIIRSSSPSGNDFYIWACSGTDDVAYDRIWTQVQAMAQITDVFDINHLTFHEQESARHVFSSLAEYFYNALPFMFPD</sequence>
<dbReference type="Proteomes" id="UP000283732">
    <property type="component" value="Unassembled WGS sequence"/>
</dbReference>
<evidence type="ECO:0000313" key="5">
    <source>
        <dbReference type="Proteomes" id="UP000285173"/>
    </source>
</evidence>
<protein>
    <recommendedName>
        <fullName evidence="6">Endo-1,4-beta-xylanase Y</fullName>
    </recommendedName>
</protein>
<dbReference type="EMBL" id="QRKC01000013">
    <property type="protein sequence ID" value="RHH74296.1"/>
    <property type="molecule type" value="Genomic_DNA"/>
</dbReference>
<dbReference type="InterPro" id="IPR050583">
    <property type="entry name" value="Mycobacterial_A85_antigen"/>
</dbReference>
<evidence type="ECO:0000313" key="4">
    <source>
        <dbReference type="Proteomes" id="UP000283732"/>
    </source>
</evidence>
<dbReference type="RefSeq" id="WP_122203461.1">
    <property type="nucleotide sequence ID" value="NZ_QRKC01000013.1"/>
</dbReference>
<feature type="chain" id="PRO_5036091350" description="Endo-1,4-beta-xylanase Y" evidence="1">
    <location>
        <begin position="22"/>
        <end position="328"/>
    </location>
</feature>